<feature type="signal peptide" evidence="1">
    <location>
        <begin position="1"/>
        <end position="20"/>
    </location>
</feature>
<proteinExistence type="predicted"/>
<dbReference type="AlphaFoldDB" id="A0A0G4F9I6"/>
<accession>A0A0G4F9I6</accession>
<evidence type="ECO:0000313" key="2">
    <source>
        <dbReference type="EMBL" id="CEM09027.1"/>
    </source>
</evidence>
<dbReference type="EMBL" id="CDMY01000391">
    <property type="protein sequence ID" value="CEM09027.1"/>
    <property type="molecule type" value="Genomic_DNA"/>
</dbReference>
<dbReference type="VEuPathDB" id="CryptoDB:Vbra_4232"/>
<protein>
    <submittedName>
        <fullName evidence="2">Uncharacterized protein</fullName>
    </submittedName>
</protein>
<keyword evidence="3" id="KW-1185">Reference proteome</keyword>
<reference evidence="2 3" key="1">
    <citation type="submission" date="2014-11" db="EMBL/GenBank/DDBJ databases">
        <authorList>
            <person name="Zhu J."/>
            <person name="Qi W."/>
            <person name="Song R."/>
        </authorList>
    </citation>
    <scope>NUCLEOTIDE SEQUENCE [LARGE SCALE GENOMIC DNA]</scope>
</reference>
<sequence length="381" mass="43289">MKLLLTALLIATMLVTTASGTPSRPIDHLASFLSVGDCPADTEVWFPVGGGESQQWKKGKKRQVEELLTDAINDLNLQRAANPLTVTPELRPTQFRVTDARLCRRQKGSVVTHKGFTGAEIHVIVHAHSLHHGQGDGQLNPFVLFRFNEMLDPECTDEQDEQWNNGTGTVCRIHRFFRFQPESTIPYVHQLAAGDVVNGETAVQLTNPIVKEAATALQQKLDGLCKTKRPRWRFSAADDVFASYVQFVGRGVRVRLEFEIPMSGHGCRQGDHINGPTTEPSYHRFYHEVRFRGVTYERSPKSWFAYHWGGNSSKQMFFKEGQIQLPYTRMKCRNQDTCEEDFFCRDHLPNTIGICRFLFPGQSPRQFFLKSNPKHSAARLE</sequence>
<evidence type="ECO:0000256" key="1">
    <source>
        <dbReference type="SAM" id="SignalP"/>
    </source>
</evidence>
<organism evidence="2 3">
    <name type="scientific">Vitrella brassicaformis (strain CCMP3155)</name>
    <dbReference type="NCBI Taxonomy" id="1169540"/>
    <lineage>
        <taxon>Eukaryota</taxon>
        <taxon>Sar</taxon>
        <taxon>Alveolata</taxon>
        <taxon>Colpodellida</taxon>
        <taxon>Vitrellaceae</taxon>
        <taxon>Vitrella</taxon>
    </lineage>
</organism>
<feature type="chain" id="PRO_5005188768" evidence="1">
    <location>
        <begin position="21"/>
        <end position="381"/>
    </location>
</feature>
<gene>
    <name evidence="2" type="ORF">Vbra_4232</name>
</gene>
<dbReference type="Proteomes" id="UP000041254">
    <property type="component" value="Unassembled WGS sequence"/>
</dbReference>
<dbReference type="InParanoid" id="A0A0G4F9I6"/>
<evidence type="ECO:0000313" key="3">
    <source>
        <dbReference type="Proteomes" id="UP000041254"/>
    </source>
</evidence>
<name>A0A0G4F9I6_VITBC</name>
<keyword evidence="1" id="KW-0732">Signal</keyword>